<evidence type="ECO:0000313" key="6">
    <source>
        <dbReference type="Proteomes" id="UP001165641"/>
    </source>
</evidence>
<name>A0ABT4ZB84_9RHOB</name>
<keyword evidence="2" id="KW-0238">DNA-binding</keyword>
<dbReference type="PANTHER" id="PTHR33204">
    <property type="entry name" value="TRANSCRIPTIONAL REGULATOR, MARR FAMILY"/>
    <property type="match status" value="1"/>
</dbReference>
<protein>
    <submittedName>
        <fullName evidence="5">Helix-turn-helix domain-containing protein</fullName>
    </submittedName>
</protein>
<evidence type="ECO:0000256" key="1">
    <source>
        <dbReference type="ARBA" id="ARBA00023015"/>
    </source>
</evidence>
<comment type="caution">
    <text evidence="5">The sequence shown here is derived from an EMBL/GenBank/DDBJ whole genome shotgun (WGS) entry which is preliminary data.</text>
</comment>
<dbReference type="EMBL" id="JAQBIE010000003">
    <property type="protein sequence ID" value="MDB6176619.1"/>
    <property type="molecule type" value="Genomic_DNA"/>
</dbReference>
<reference evidence="5" key="1">
    <citation type="submission" date="2022-12" db="EMBL/GenBank/DDBJ databases">
        <title>Paracoccus onchidii sp. nov., isolated from a marine invertebrate from the South China Sea.</title>
        <authorList>
            <person name="Xu S."/>
            <person name="Liu Z."/>
            <person name="Xu Y."/>
        </authorList>
    </citation>
    <scope>NUCLEOTIDE SEQUENCE</scope>
    <source>
        <strain evidence="5">Z330</strain>
    </source>
</reference>
<dbReference type="PROSITE" id="PS51118">
    <property type="entry name" value="HTH_HXLR"/>
    <property type="match status" value="1"/>
</dbReference>
<organism evidence="5 6">
    <name type="scientific">Paracoccus onchidii</name>
    <dbReference type="NCBI Taxonomy" id="3017813"/>
    <lineage>
        <taxon>Bacteria</taxon>
        <taxon>Pseudomonadati</taxon>
        <taxon>Pseudomonadota</taxon>
        <taxon>Alphaproteobacteria</taxon>
        <taxon>Rhodobacterales</taxon>
        <taxon>Paracoccaceae</taxon>
        <taxon>Paracoccus</taxon>
    </lineage>
</organism>
<dbReference type="PANTHER" id="PTHR33204:SF18">
    <property type="entry name" value="TRANSCRIPTIONAL REGULATORY PROTEIN"/>
    <property type="match status" value="1"/>
</dbReference>
<dbReference type="SUPFAM" id="SSF46785">
    <property type="entry name" value="Winged helix' DNA-binding domain"/>
    <property type="match status" value="1"/>
</dbReference>
<dbReference type="Pfam" id="PF01638">
    <property type="entry name" value="HxlR"/>
    <property type="match status" value="1"/>
</dbReference>
<keyword evidence="1" id="KW-0805">Transcription regulation</keyword>
<accession>A0ABT4ZB84</accession>
<dbReference type="InterPro" id="IPR036388">
    <property type="entry name" value="WH-like_DNA-bd_sf"/>
</dbReference>
<keyword evidence="6" id="KW-1185">Reference proteome</keyword>
<evidence type="ECO:0000313" key="5">
    <source>
        <dbReference type="EMBL" id="MDB6176619.1"/>
    </source>
</evidence>
<sequence>MTKAGENPQIRYDEGCLAAHALNVIGDRWALLVVRELMFVPKRFQAIRAGLPGITASVLTRRIAQLSRCGVICRVPHGTSYALTESGRDLLPVLQAMCRWGAAHPGHDPRRFISPTALMISMTAMIGGGSDQDLAGFDFAEEKFTFRMGVNAPALVRAVDVIDAPFTLQGTGNALAHAVYGPSRLVDHIAGGLISVSGDMGAAQSFVDRFSLRQRGS</sequence>
<proteinExistence type="predicted"/>
<dbReference type="RefSeq" id="WP_271887736.1">
    <property type="nucleotide sequence ID" value="NZ_JAQBIE010000003.1"/>
</dbReference>
<dbReference type="Proteomes" id="UP001165641">
    <property type="component" value="Unassembled WGS sequence"/>
</dbReference>
<dbReference type="InterPro" id="IPR036390">
    <property type="entry name" value="WH_DNA-bd_sf"/>
</dbReference>
<dbReference type="InterPro" id="IPR002577">
    <property type="entry name" value="HTH_HxlR"/>
</dbReference>
<keyword evidence="3" id="KW-0804">Transcription</keyword>
<evidence type="ECO:0000256" key="3">
    <source>
        <dbReference type="ARBA" id="ARBA00023163"/>
    </source>
</evidence>
<gene>
    <name evidence="5" type="ORF">PAF17_03765</name>
</gene>
<feature type="domain" description="HTH hxlR-type" evidence="4">
    <location>
        <begin position="16"/>
        <end position="109"/>
    </location>
</feature>
<evidence type="ECO:0000256" key="2">
    <source>
        <dbReference type="ARBA" id="ARBA00023125"/>
    </source>
</evidence>
<dbReference type="Gene3D" id="1.10.10.10">
    <property type="entry name" value="Winged helix-like DNA-binding domain superfamily/Winged helix DNA-binding domain"/>
    <property type="match status" value="1"/>
</dbReference>
<evidence type="ECO:0000259" key="4">
    <source>
        <dbReference type="PROSITE" id="PS51118"/>
    </source>
</evidence>